<dbReference type="InterPro" id="IPR036259">
    <property type="entry name" value="MFS_trans_sf"/>
</dbReference>
<feature type="transmembrane region" description="Helical" evidence="6">
    <location>
        <begin position="295"/>
        <end position="317"/>
    </location>
</feature>
<protein>
    <recommendedName>
        <fullName evidence="7">Major facilitator superfamily (MFS) profile domain-containing protein</fullName>
    </recommendedName>
</protein>
<dbReference type="HOGENOM" id="CLU_056916_0_0_6"/>
<feature type="transmembrane region" description="Helical" evidence="6">
    <location>
        <begin position="134"/>
        <end position="157"/>
    </location>
</feature>
<dbReference type="PANTHER" id="PTHR43702">
    <property type="entry name" value="L-FUCOSE-PROTON SYMPORTER"/>
    <property type="match status" value="1"/>
</dbReference>
<proteinExistence type="predicted"/>
<feature type="transmembrane region" description="Helical" evidence="6">
    <location>
        <begin position="163"/>
        <end position="183"/>
    </location>
</feature>
<feature type="transmembrane region" description="Helical" evidence="6">
    <location>
        <begin position="12"/>
        <end position="31"/>
    </location>
</feature>
<keyword evidence="2" id="KW-1003">Cell membrane</keyword>
<dbReference type="SUPFAM" id="SSF103473">
    <property type="entry name" value="MFS general substrate transporter"/>
    <property type="match status" value="1"/>
</dbReference>
<organism evidence="8 9">
    <name type="scientific">Candidatus Ishikawaella capsulata Mpkobe</name>
    <dbReference type="NCBI Taxonomy" id="476281"/>
    <lineage>
        <taxon>Bacteria</taxon>
        <taxon>Pseudomonadati</taxon>
        <taxon>Pseudomonadota</taxon>
        <taxon>Gammaproteobacteria</taxon>
        <taxon>Enterobacterales</taxon>
        <taxon>Enterobacteriaceae</taxon>
        <taxon>Candidatus Ishikawella</taxon>
    </lineage>
</organism>
<evidence type="ECO:0000256" key="5">
    <source>
        <dbReference type="ARBA" id="ARBA00023136"/>
    </source>
</evidence>
<dbReference type="GO" id="GO:0022857">
    <property type="term" value="F:transmembrane transporter activity"/>
    <property type="evidence" value="ECO:0007669"/>
    <property type="project" value="InterPro"/>
</dbReference>
<feature type="transmembrane region" description="Helical" evidence="6">
    <location>
        <begin position="239"/>
        <end position="260"/>
    </location>
</feature>
<dbReference type="EMBL" id="AP010872">
    <property type="protein sequence ID" value="BAH83101.1"/>
    <property type="molecule type" value="Genomic_DNA"/>
</dbReference>
<dbReference type="RefSeq" id="WP_041069058.1">
    <property type="nucleotide sequence ID" value="NZ_AP010872.1"/>
</dbReference>
<feature type="transmembrane region" description="Helical" evidence="6">
    <location>
        <begin position="97"/>
        <end position="122"/>
    </location>
</feature>
<feature type="transmembrane region" description="Helical" evidence="6">
    <location>
        <begin position="359"/>
        <end position="381"/>
    </location>
</feature>
<sequence>MTNFNRICLTWISWLSYALTGALVIVTGMLIKNIAQYFALPISNISFIFTFLNAGILIAIFLNAWLMEIIPLKSQLIFGFFLMILALTGLIKYHNLMVFSVCMLILGIISGITMSIGTYLITHLYHGKQRGPRLLFTDSFFSMSGVLFPIITGKFLIHNISWYWVYCTIGIIYISIFLLSLIIEFPVIHKITEIGNMKKEKWGIGVFILSISALCYILGQLSFISWIPTYATENMKMNILYAGKLVGNFWLSYMFGMWFFSFLLKFCDLHRVLVVLTGLSTFIMRWCISTNSTNMLLWLMVTLGFSSSAIYTLIITLGSLQTKQPSPKLINCILTCGTVGTMLTFIVTSPIVAKSGIHNALITSNILYLIVFIMCLLMGYFTKHRQNEKICFE</sequence>
<feature type="transmembrane region" description="Helical" evidence="6">
    <location>
        <begin position="204"/>
        <end position="227"/>
    </location>
</feature>
<keyword evidence="3 6" id="KW-0812">Transmembrane</keyword>
<dbReference type="InterPro" id="IPR011701">
    <property type="entry name" value="MFS"/>
</dbReference>
<reference evidence="8 9" key="1">
    <citation type="journal article" date="2011" name="Genome Biol. Evol.">
        <title>Reductive evolution of bacterial genome in insect gut environment.</title>
        <authorList>
            <person name="Nikoh N."/>
            <person name="Hosokawa T."/>
            <person name="Ohshima K."/>
            <person name="Hattori M."/>
            <person name="Fukatsu T."/>
        </authorList>
    </citation>
    <scope>NUCLEOTIDE SEQUENCE [LARGE SCALE GENOMIC DNA]</scope>
    <source>
        <strain evidence="8 9">Mpkobe</strain>
    </source>
</reference>
<evidence type="ECO:0000256" key="3">
    <source>
        <dbReference type="ARBA" id="ARBA00022692"/>
    </source>
</evidence>
<evidence type="ECO:0000313" key="9">
    <source>
        <dbReference type="Proteomes" id="UP000061704"/>
    </source>
</evidence>
<keyword evidence="4 6" id="KW-1133">Transmembrane helix</keyword>
<evidence type="ECO:0000256" key="1">
    <source>
        <dbReference type="ARBA" id="ARBA00004429"/>
    </source>
</evidence>
<dbReference type="Pfam" id="PF07690">
    <property type="entry name" value="MFS_1"/>
    <property type="match status" value="1"/>
</dbReference>
<accession>C5WCP5</accession>
<evidence type="ECO:0000256" key="2">
    <source>
        <dbReference type="ARBA" id="ARBA00022475"/>
    </source>
</evidence>
<dbReference type="InterPro" id="IPR020846">
    <property type="entry name" value="MFS_dom"/>
</dbReference>
<gene>
    <name evidence="8" type="primary">tsgA</name>
    <name evidence="8" type="ORF">ICMP_242</name>
</gene>
<dbReference type="AlphaFoldDB" id="C5WCP5"/>
<feature type="transmembrane region" description="Helical" evidence="6">
    <location>
        <begin position="37"/>
        <end position="62"/>
    </location>
</feature>
<dbReference type="Gene3D" id="1.20.1250.20">
    <property type="entry name" value="MFS general substrate transporter like domains"/>
    <property type="match status" value="2"/>
</dbReference>
<feature type="domain" description="Major facilitator superfamily (MFS) profile" evidence="7">
    <location>
        <begin position="9"/>
        <end position="393"/>
    </location>
</feature>
<keyword evidence="9" id="KW-1185">Reference proteome</keyword>
<dbReference type="NCBIfam" id="NF002982">
    <property type="entry name" value="PRK03699.1"/>
    <property type="match status" value="1"/>
</dbReference>
<keyword evidence="5 6" id="KW-0472">Membrane</keyword>
<dbReference type="PANTHER" id="PTHR43702:SF3">
    <property type="entry name" value="PROTEIN TSGA"/>
    <property type="match status" value="1"/>
</dbReference>
<dbReference type="InterPro" id="IPR050375">
    <property type="entry name" value="MFS_TsgA-like"/>
</dbReference>
<dbReference type="Proteomes" id="UP000061704">
    <property type="component" value="Chromosome"/>
</dbReference>
<comment type="subcellular location">
    <subcellularLocation>
        <location evidence="1">Cell inner membrane</location>
        <topology evidence="1">Multi-pass membrane protein</topology>
    </subcellularLocation>
</comment>
<name>C5WCP5_9ENTR</name>
<evidence type="ECO:0000259" key="7">
    <source>
        <dbReference type="PROSITE" id="PS50850"/>
    </source>
</evidence>
<feature type="transmembrane region" description="Helical" evidence="6">
    <location>
        <begin position="329"/>
        <end position="353"/>
    </location>
</feature>
<dbReference type="GO" id="GO:0005886">
    <property type="term" value="C:plasma membrane"/>
    <property type="evidence" value="ECO:0007669"/>
    <property type="project" value="UniProtKB-SubCell"/>
</dbReference>
<evidence type="ECO:0000256" key="4">
    <source>
        <dbReference type="ARBA" id="ARBA00022989"/>
    </source>
</evidence>
<dbReference type="KEGG" id="icp:ICMP_242"/>
<evidence type="ECO:0000256" key="6">
    <source>
        <dbReference type="SAM" id="Phobius"/>
    </source>
</evidence>
<dbReference type="OrthoDB" id="8577032at2"/>
<dbReference type="STRING" id="476281.ICMP_242"/>
<feature type="transmembrane region" description="Helical" evidence="6">
    <location>
        <begin position="74"/>
        <end position="91"/>
    </location>
</feature>
<evidence type="ECO:0000313" key="8">
    <source>
        <dbReference type="EMBL" id="BAH83101.1"/>
    </source>
</evidence>
<dbReference type="PROSITE" id="PS50850">
    <property type="entry name" value="MFS"/>
    <property type="match status" value="1"/>
</dbReference>